<dbReference type="RefSeq" id="WP_203927909.1">
    <property type="nucleotide sequence ID" value="NZ_BOPH01000034.1"/>
</dbReference>
<keyword evidence="5" id="KW-1185">Reference proteome</keyword>
<dbReference type="InterPro" id="IPR013320">
    <property type="entry name" value="ConA-like_dom_sf"/>
</dbReference>
<dbReference type="Pfam" id="PF00652">
    <property type="entry name" value="Ricin_B_lectin"/>
    <property type="match status" value="1"/>
</dbReference>
<feature type="region of interest" description="Disordered" evidence="2">
    <location>
        <begin position="2016"/>
        <end position="2050"/>
    </location>
</feature>
<evidence type="ECO:0000313" key="5">
    <source>
        <dbReference type="Proteomes" id="UP000635606"/>
    </source>
</evidence>
<protein>
    <recommendedName>
        <fullName evidence="3">Ricin B lectin domain-containing protein</fullName>
    </recommendedName>
</protein>
<dbReference type="InterPro" id="IPR050708">
    <property type="entry name" value="T6SS_VgrG/RHS"/>
</dbReference>
<dbReference type="Pfam" id="PF13930">
    <property type="entry name" value="Endonuclea_NS_2"/>
    <property type="match status" value="1"/>
</dbReference>
<dbReference type="Gene3D" id="2.60.120.200">
    <property type="match status" value="1"/>
</dbReference>
<dbReference type="Proteomes" id="UP000635606">
    <property type="component" value="Unassembled WGS sequence"/>
</dbReference>
<dbReference type="SUPFAM" id="SSF49899">
    <property type="entry name" value="Concanavalin A-like lectins/glucanases"/>
    <property type="match status" value="1"/>
</dbReference>
<dbReference type="Gene3D" id="2.180.10.10">
    <property type="entry name" value="RHS repeat-associated core"/>
    <property type="match status" value="5"/>
</dbReference>
<dbReference type="EMBL" id="BOPH01000034">
    <property type="protein sequence ID" value="GIJ67955.1"/>
    <property type="molecule type" value="Genomic_DNA"/>
</dbReference>
<feature type="region of interest" description="Disordered" evidence="2">
    <location>
        <begin position="2061"/>
        <end position="2080"/>
    </location>
</feature>
<dbReference type="Pfam" id="PF25023">
    <property type="entry name" value="TEN_YD-shell"/>
    <property type="match status" value="2"/>
</dbReference>
<dbReference type="InterPro" id="IPR044929">
    <property type="entry name" value="DNA/RNA_non-sp_Endonuclease_sf"/>
</dbReference>
<evidence type="ECO:0000256" key="2">
    <source>
        <dbReference type="SAM" id="MobiDB-lite"/>
    </source>
</evidence>
<dbReference type="Gene3D" id="2.80.10.50">
    <property type="match status" value="1"/>
</dbReference>
<evidence type="ECO:0000313" key="4">
    <source>
        <dbReference type="EMBL" id="GIJ67955.1"/>
    </source>
</evidence>
<dbReference type="NCBIfam" id="NF033679">
    <property type="entry name" value="DNRLRE_dom"/>
    <property type="match status" value="1"/>
</dbReference>
<dbReference type="Pfam" id="PF20148">
    <property type="entry name" value="DUF6531"/>
    <property type="match status" value="1"/>
</dbReference>
<dbReference type="InterPro" id="IPR031325">
    <property type="entry name" value="RHS_repeat"/>
</dbReference>
<comment type="caution">
    <text evidence="4">The sequence shown here is derived from an EMBL/GenBank/DDBJ whole genome shotgun (WGS) entry which is preliminary data.</text>
</comment>
<organism evidence="4 5">
    <name type="scientific">Virgisporangium ochraceum</name>
    <dbReference type="NCBI Taxonomy" id="65505"/>
    <lineage>
        <taxon>Bacteria</taxon>
        <taxon>Bacillati</taxon>
        <taxon>Actinomycetota</taxon>
        <taxon>Actinomycetes</taxon>
        <taxon>Micromonosporales</taxon>
        <taxon>Micromonosporaceae</taxon>
        <taxon>Virgisporangium</taxon>
    </lineage>
</organism>
<keyword evidence="1" id="KW-0677">Repeat</keyword>
<name>A0A8J3ZUY3_9ACTN</name>
<feature type="region of interest" description="Disordered" evidence="2">
    <location>
        <begin position="1"/>
        <end position="71"/>
    </location>
</feature>
<reference evidence="4" key="1">
    <citation type="submission" date="2021-01" db="EMBL/GenBank/DDBJ databases">
        <title>Whole genome shotgun sequence of Virgisporangium ochraceum NBRC 16418.</title>
        <authorList>
            <person name="Komaki H."/>
            <person name="Tamura T."/>
        </authorList>
    </citation>
    <scope>NUCLEOTIDE SEQUENCE</scope>
    <source>
        <strain evidence="4">NBRC 16418</strain>
    </source>
</reference>
<gene>
    <name evidence="4" type="ORF">Voc01_028720</name>
</gene>
<feature type="region of interest" description="Disordered" evidence="2">
    <location>
        <begin position="2801"/>
        <end position="2871"/>
    </location>
</feature>
<dbReference type="InterPro" id="IPR045351">
    <property type="entry name" value="DUF6531"/>
</dbReference>
<dbReference type="PANTHER" id="PTHR32305">
    <property type="match status" value="1"/>
</dbReference>
<dbReference type="InterPro" id="IPR000772">
    <property type="entry name" value="Ricin_B_lectin"/>
</dbReference>
<dbReference type="CDD" id="cd23451">
    <property type="entry name" value="beta-trefoil_Ricin_laminarinase"/>
    <property type="match status" value="1"/>
</dbReference>
<dbReference type="SUPFAM" id="SSF50370">
    <property type="entry name" value="Ricin B-like lectins"/>
    <property type="match status" value="1"/>
</dbReference>
<dbReference type="SMART" id="SM00458">
    <property type="entry name" value="RICIN"/>
    <property type="match status" value="1"/>
</dbReference>
<dbReference type="InterPro" id="IPR006530">
    <property type="entry name" value="YD"/>
</dbReference>
<evidence type="ECO:0000259" key="3">
    <source>
        <dbReference type="SMART" id="SM00458"/>
    </source>
</evidence>
<dbReference type="NCBIfam" id="TIGR03696">
    <property type="entry name" value="Rhs_assc_core"/>
    <property type="match status" value="1"/>
</dbReference>
<dbReference type="InterPro" id="IPR035992">
    <property type="entry name" value="Ricin_B-like_lectins"/>
</dbReference>
<dbReference type="InterPro" id="IPR044927">
    <property type="entry name" value="Endonuclea_NS_2"/>
</dbReference>
<dbReference type="Pfam" id="PF05593">
    <property type="entry name" value="RHS_repeat"/>
    <property type="match status" value="6"/>
</dbReference>
<dbReference type="InterPro" id="IPR056823">
    <property type="entry name" value="TEN-like_YD-shell"/>
</dbReference>
<feature type="compositionally biased region" description="Polar residues" evidence="2">
    <location>
        <begin position="2813"/>
        <end position="2823"/>
    </location>
</feature>
<accession>A0A8J3ZUY3</accession>
<evidence type="ECO:0000256" key="1">
    <source>
        <dbReference type="ARBA" id="ARBA00022737"/>
    </source>
</evidence>
<dbReference type="PROSITE" id="PS50231">
    <property type="entry name" value="RICIN_B_LECTIN"/>
    <property type="match status" value="1"/>
</dbReference>
<dbReference type="Gene3D" id="3.40.570.10">
    <property type="entry name" value="Extracellular Endonuclease, subunit A"/>
    <property type="match status" value="1"/>
</dbReference>
<sequence>MIVAPPLPVRAEPGLPPGATRSAPKQSVGSAAGRSHKASTGDTAATPVGPAVTSTAARPQVPGAIGPEQTFADPVLPTASVKPQTLARHAGGDIPARTSSGVVPGMSREVPTERTPRSTVFVNPDGTKTRRLYQDDAFVRGQRGAYVKADPTLLRTADGRWAPVAAAPVSLAPSATDSTLATIDLGGGTTAGFRLEAAGAVGAQVGRDGARYPDVRTASDLVLTPTIDGLKELIVLKSPQAPTSWTFPLDLHGVTPSLDPASGDVLLVDDDTGEVRARIPAGFMYDSAIDPRSGDPAVSQAVTYALQKTRSGWALRVDLDSTWLRDPARRYPVTVDPAIRQNTGTDDTFASSRDWPNGGASDTVLRVGTYDGVEKAASYLQFNSAMSALTNKYILGASLNLYNVWSYSCRPYTMTVHRVTTPWSASTVKKFPGPAYDAATPVTSGHFAYGYDSCSADRWVSLAIPADRMTGWVHGTEPFYGFTLRSDTNSVDSWKKFASANNGDPAAIPFLDVNYADEGAGFDLASETFDPPVTISAPGRITARVTNWGTSTWTPTNGYRLRHQVLNNVGTVMQTGTWTLPHVVASHDTTDVPIVVGALPVGDYTLELDMLTPDGDAFHDEYGSSAGAADFEVANGPPTINGNSPSNNGTAESLTPTLWASYYDPDNYPLGARQFSFEVCTGTPAAPVGCQTSGWTGLAGWQVPSGVLSWSKPAFWYVTVSDTQQASPRIGPLHFTPVVAQPPVTSHLASNPDGGDMPNVNPSVGNFARTFTDAAVLTPGPTLSVLRTYNSQDLRATGAFGAGWATPFDQRLTVEPTGDALVTLPAGGQVRFGRNPDDSYAPPPGWNLTLAKTTVGTTSTWVLRDASGQRRMFDADGRLTQLSDADGRVQTYSYQNISGTWRLTDVVDATSNRGLHLTWTGGHVTAVATDPPASGESPPTWTYSYAGDRLTQVCTPLSAQSCTTYTYTDSSHYRSRVMDGNPIAYWPLGETNGGSAENVVARSQGQYVATYNSVTLGTAGALNGSPDKAVTFAGSATSQVTLPDNLVNTNAAFSTELWFKAATGQRGVLFAEQNALPGGGRSHYTPMLYVGLDGKLRGRAPTLIGTGPVIGLDDKCLDVENDGTDDGTPIQIYDCNGSDAQRWTFGVDGTLRAFGKCLDVQFDGTENGTPVWLWECNGSVAQEWQAVGNTLLNPHSGKCLDIPWDDATSGNDLHIWDCNNDANQHWHLTGGDSPMTSPQRVDNGQWHHVLLTAGGDSQTLYLDGVAIGAVSGAPIDHQDRTRALVGNGHANGFVQAPSGGFPFNGSVDEVAVYRYPLSATQAAEHHAARAPGTRLATVVEPGNFTADTITYDPATGRIATTTDRNGATWTLGVPVVGPDQRQVSVNSTARDAVTYTYDTRHGGRLATSADSSGTRTWDYNAAGFVSKHTDENGNAVTFDTDARGNVVARATCRTTSACNTEYFGYFHNPTDPLDPRNDVQIWRADARSSSVTDTTYRTSYQLDTAGRVTTVTYPLTNGVATNPAEEFVYSTAATPAEGGGTVPAGLLMSSKARNGATTSFGYSAKGDLTRKVDPSGLVTTYGHDLLGRRITLATSSDVGGTHVDYGTTTTTYTPDSRIATETNPAVVNPVTAVTHTLQTTYIYDPMGRPTHSTLSDITGGDPARTWVWGYDPAGRLTSAKTPNDAAITQTWDARGDLVRLTRPNGLVLEYTYDRHRIVETAAVGSGVDPASPSATRLVLESRAYDPGGRLASTVDATGRQTTYEYWGDNRLADVWRTDQFVGPGNPDGSPGCPTCNRLRIGHLAYDAAGNIVESTDARQTQRFTYDPFGNVATQTTEIDPAATASRTWTLMYNADSTVSRTTLSNSSASERVDYEYDTVGRLSAAKVDTGTANFLVTRFARDPRGLVTRETDPAGAVTDYAYDVTGNPSSITGAPRTIWTAGTRTDNVQPVTVYGYNTFGEVTDMVDPSAAHTRTTYDQMGRATEITLPAYTPPGSSVVTAKYTFEYDLNGQTSKMTDPLGRITRTTYDPYGRPLSRTDPDPDGAGPKVSPVSTMAYTRTGEPAEATDPTGGRTSATWDPIGRAETSTVSERLGGSTVHYTTRTGYRAGSASPDPVSMTSPTGKVTSFVFDAAGQPVRVTDPTGRFVEYGYDVAGRTALVKRGTIGSPDAYFGTMAGMRYDKAGRLVEAGQCPLGDAVVACLNSAYGKSTMTYDSVGRFIGQTSPEGRPTSYTYDGAGQLASVSQRRNPADAATPTTVQLGYDVNGRQSRMVDGNGNATYSTYTPWGLPESMVEPATAAHPDAADRTWTTVYDAAGQPVTQKLPGNVTRARTFDGLGRLTGESGSGAEAATSARSLDYDALGRIVRMGGPAGDTTYTWNDRGLLMQATGAAGTASYSYDGDGNLASKTDAAGTSALTYDGAGRLLTAGDPLIGVVQTYSYDMTGNLSKVDYGSGASRVLTYDPQSLLISTDTWKKADGTTIGSTTYAHDKDGLLTGRTLNGAFGSGTNSYTYDGLGRLASWTRPNNEVYTYGYDGASNRTGVTGPAGTRTFTYDERNRLLSGTNGGDTTQAYTWSPRGTTATSTKDGVTKTYSFDAFERLTRLVMPNQQTIDYTYDSLDRLAQRNGVDTKYADLSNNPVMTGDATVYRIPGGTPTSSKVGTGAAQALLTDPVHGDGIATANPTDGAVSASVTYDPMGNPTVSGTGIVPIGFQGGVTDPATGMTNAHARWYSPTSGTFASRDTVTLTPDPVAQTNRYAYANAAPTTWSDASGHGPDIPHCADVAYEVDCYIAGFGNGPLHSGVLDSRPERTVSRPGTQPGSSRSKAAKPATPIRVKPPTAPRKPFGTEPNQRPDTEDLNGGQPIVNPPPPVPPVTTLECSLDCAANFVPIKDPHGSPDGGSDPEPGCSGTNMYSASCEAYRGLVAVRRNSRVPTIWAPPKLNPLNELKVGRLWGLGLSFALLLMLSSSEAPKWSFYEFDPDERDKRADGCLDGEGPPPPPVYYPLDQYPDGRAQGVEACLALPWVQKFGSGTNGEDVPGFREGMNRSHLLADQFGGQPIPENLVAMWEWANKSQMAVIENLIKKLLATGQRIFMQAIPIYATPSHPKYQEYGDAPLFVRYIIITQSGEVYTRNVENIRKPR</sequence>
<dbReference type="PANTHER" id="PTHR32305:SF15">
    <property type="entry name" value="PROTEIN RHSA-RELATED"/>
    <property type="match status" value="1"/>
</dbReference>
<proteinExistence type="predicted"/>
<dbReference type="InterPro" id="IPR022385">
    <property type="entry name" value="Rhs_assc_core"/>
</dbReference>
<feature type="region of interest" description="Disordered" evidence="2">
    <location>
        <begin position="90"/>
        <end position="117"/>
    </location>
</feature>
<dbReference type="NCBIfam" id="TIGR01643">
    <property type="entry name" value="YD_repeat_2x"/>
    <property type="match status" value="9"/>
</dbReference>
<feature type="domain" description="Ricin B lectin" evidence="3">
    <location>
        <begin position="1106"/>
        <end position="1229"/>
    </location>
</feature>